<name>H0EHC8_GLAL7</name>
<feature type="domain" description="BTB" evidence="2">
    <location>
        <begin position="113"/>
        <end position="176"/>
    </location>
</feature>
<keyword evidence="1" id="KW-1133">Transmembrane helix</keyword>
<sequence>MSVTLGDKMRWSEAAQRTRGRFRKVGEAMYVSDRLEDVDVDEMRMLVFTVDGVVVEGKFLVVCFWCGGLHVISWKKTLPLIIILGGGAFALLVISLSRILNSRLFKFIVGEDVDDTPTEFMIHQAAIAQLSDPLAALLTGDMLEAQAGCTSWKDVSKETFERFAQFAYLGDYEVVEPQKIVAKLRNISPEPVVEDAFASSSTPVRGKKKKGPRIINWEEEAPAEEPQECKEVPEEEFGWGFSSTKKTYESARAPSPPPIDFDDLTYPLLTSLTPYTPLCTPSPLFLPSHTYTTPFLSHATLYTLSSLWLIPSLQALSLSKLHTTLKTFELDSSNTPDILALARYAYSEDGVDELRDLVCKFLVVHAVTLTADEGFMGLMREGAI</sequence>
<protein>
    <recommendedName>
        <fullName evidence="2">BTB domain-containing protein</fullName>
    </recommendedName>
</protein>
<organism evidence="3 4">
    <name type="scientific">Glarea lozoyensis (strain ATCC 74030 / MF5533)</name>
    <dbReference type="NCBI Taxonomy" id="1104152"/>
    <lineage>
        <taxon>Eukaryota</taxon>
        <taxon>Fungi</taxon>
        <taxon>Dikarya</taxon>
        <taxon>Ascomycota</taxon>
        <taxon>Pezizomycotina</taxon>
        <taxon>Leotiomycetes</taxon>
        <taxon>Helotiales</taxon>
        <taxon>Helotiaceae</taxon>
        <taxon>Glarea</taxon>
    </lineage>
</organism>
<dbReference type="OrthoDB" id="9997739at2759"/>
<dbReference type="Gene3D" id="3.30.710.10">
    <property type="entry name" value="Potassium Channel Kv1.1, Chain A"/>
    <property type="match status" value="1"/>
</dbReference>
<keyword evidence="1" id="KW-0812">Transmembrane</keyword>
<keyword evidence="4" id="KW-1185">Reference proteome</keyword>
<feature type="transmembrane region" description="Helical" evidence="1">
    <location>
        <begin position="78"/>
        <end position="96"/>
    </location>
</feature>
<gene>
    <name evidence="3" type="ORF">M7I_1906</name>
</gene>
<dbReference type="InterPro" id="IPR000210">
    <property type="entry name" value="BTB/POZ_dom"/>
</dbReference>
<evidence type="ECO:0000313" key="3">
    <source>
        <dbReference type="EMBL" id="EHL01957.1"/>
    </source>
</evidence>
<dbReference type="InParanoid" id="H0EHC8"/>
<dbReference type="Proteomes" id="UP000005446">
    <property type="component" value="Unassembled WGS sequence"/>
</dbReference>
<keyword evidence="1" id="KW-0472">Membrane</keyword>
<comment type="caution">
    <text evidence="3">The sequence shown here is derived from an EMBL/GenBank/DDBJ whole genome shotgun (WGS) entry which is preliminary data.</text>
</comment>
<proteinExistence type="predicted"/>
<reference evidence="3 4" key="1">
    <citation type="journal article" date="2012" name="Eukaryot. Cell">
        <title>Genome sequence of the fungus Glarea lozoyensis: the first genome sequence of a species from the Helotiaceae family.</title>
        <authorList>
            <person name="Youssar L."/>
            <person name="Gruening B.A."/>
            <person name="Erxleben A."/>
            <person name="Guenther S."/>
            <person name="Huettel W."/>
        </authorList>
    </citation>
    <scope>NUCLEOTIDE SEQUENCE [LARGE SCALE GENOMIC DNA]</scope>
    <source>
        <strain evidence="4">ATCC 74030 / MF5533</strain>
    </source>
</reference>
<dbReference type="InterPro" id="IPR011333">
    <property type="entry name" value="SKP1/BTB/POZ_sf"/>
</dbReference>
<dbReference type="PROSITE" id="PS50097">
    <property type="entry name" value="BTB"/>
    <property type="match status" value="1"/>
</dbReference>
<dbReference type="SUPFAM" id="SSF54695">
    <property type="entry name" value="POZ domain"/>
    <property type="match status" value="1"/>
</dbReference>
<dbReference type="HOGENOM" id="CLU_056399_2_1_1"/>
<accession>H0EHC8</accession>
<dbReference type="AlphaFoldDB" id="H0EHC8"/>
<feature type="transmembrane region" description="Helical" evidence="1">
    <location>
        <begin position="53"/>
        <end position="72"/>
    </location>
</feature>
<evidence type="ECO:0000259" key="2">
    <source>
        <dbReference type="PROSITE" id="PS50097"/>
    </source>
</evidence>
<evidence type="ECO:0000256" key="1">
    <source>
        <dbReference type="SAM" id="Phobius"/>
    </source>
</evidence>
<evidence type="ECO:0000313" key="4">
    <source>
        <dbReference type="Proteomes" id="UP000005446"/>
    </source>
</evidence>
<dbReference type="EMBL" id="AGUE01000040">
    <property type="protein sequence ID" value="EHL01957.1"/>
    <property type="molecule type" value="Genomic_DNA"/>
</dbReference>